<dbReference type="EMBL" id="VZZJ01000046">
    <property type="protein sequence ID" value="KAB1068754.1"/>
    <property type="molecule type" value="Genomic_DNA"/>
</dbReference>
<keyword evidence="3" id="KW-1185">Reference proteome</keyword>
<dbReference type="RefSeq" id="WP_150966880.1">
    <property type="nucleotide sequence ID" value="NZ_VZZJ01000046.1"/>
</dbReference>
<gene>
    <name evidence="2" type="ORF">F6X51_26455</name>
</gene>
<comment type="caution">
    <text evidence="2">The sequence shown here is derived from an EMBL/GenBank/DDBJ whole genome shotgun (WGS) entry which is preliminary data.</text>
</comment>
<reference evidence="2 3" key="1">
    <citation type="submission" date="2019-09" db="EMBL/GenBank/DDBJ databases">
        <title>YIM 132548 draft genome.</title>
        <authorList>
            <person name="Jiang L."/>
        </authorList>
    </citation>
    <scope>NUCLEOTIDE SEQUENCE [LARGE SCALE GENOMIC DNA]</scope>
    <source>
        <strain evidence="2 3">YIM 132548</strain>
    </source>
</reference>
<name>A0A6N6MIX0_9HYPH</name>
<proteinExistence type="predicted"/>
<accession>A0A6N6MIX0</accession>
<evidence type="ECO:0000256" key="1">
    <source>
        <dbReference type="SAM" id="MobiDB-lite"/>
    </source>
</evidence>
<sequence>MSKKRVPIPKPKPGKLYAQYGRPDQHSRPSVVYVYDSRNMKCDSRVLMTALEEAPVFQGRTLCQELELRGYDITTLRFSIERRPE</sequence>
<protein>
    <submittedName>
        <fullName evidence="2">Uncharacterized protein</fullName>
    </submittedName>
</protein>
<feature type="region of interest" description="Disordered" evidence="1">
    <location>
        <begin position="1"/>
        <end position="25"/>
    </location>
</feature>
<evidence type="ECO:0000313" key="2">
    <source>
        <dbReference type="EMBL" id="KAB1068754.1"/>
    </source>
</evidence>
<dbReference type="Proteomes" id="UP000441523">
    <property type="component" value="Unassembled WGS sequence"/>
</dbReference>
<organism evidence="2 3">
    <name type="scientific">Methylobacterium planeticum</name>
    <dbReference type="NCBI Taxonomy" id="2615211"/>
    <lineage>
        <taxon>Bacteria</taxon>
        <taxon>Pseudomonadati</taxon>
        <taxon>Pseudomonadota</taxon>
        <taxon>Alphaproteobacteria</taxon>
        <taxon>Hyphomicrobiales</taxon>
        <taxon>Methylobacteriaceae</taxon>
        <taxon>Methylobacterium</taxon>
    </lineage>
</organism>
<evidence type="ECO:0000313" key="3">
    <source>
        <dbReference type="Proteomes" id="UP000441523"/>
    </source>
</evidence>
<dbReference type="AlphaFoldDB" id="A0A6N6MIX0"/>